<dbReference type="InterPro" id="IPR050194">
    <property type="entry name" value="Glycosyltransferase_grp1"/>
</dbReference>
<dbReference type="RefSeq" id="WP_115901966.1">
    <property type="nucleotide sequence ID" value="NZ_QUNS01000009.1"/>
</dbReference>
<protein>
    <submittedName>
        <fullName evidence="3">Glycosyltransferase involved in cell wall biosynthesis</fullName>
    </submittedName>
</protein>
<evidence type="ECO:0000259" key="2">
    <source>
        <dbReference type="Pfam" id="PF13477"/>
    </source>
</evidence>
<gene>
    <name evidence="3" type="ORF">C7448_10926</name>
</gene>
<dbReference type="Proteomes" id="UP000256884">
    <property type="component" value="Unassembled WGS sequence"/>
</dbReference>
<evidence type="ECO:0000313" key="4">
    <source>
        <dbReference type="Proteomes" id="UP000256884"/>
    </source>
</evidence>
<name>A0A3E0HHU7_9FLAO</name>
<feature type="domain" description="Glycosyltransferase subfamily 4-like N-terminal" evidence="2">
    <location>
        <begin position="103"/>
        <end position="168"/>
    </location>
</feature>
<comment type="caution">
    <text evidence="3">The sequence shown here is derived from an EMBL/GenBank/DDBJ whole genome shotgun (WGS) entry which is preliminary data.</text>
</comment>
<dbReference type="AlphaFoldDB" id="A0A3E0HHU7"/>
<dbReference type="InterPro" id="IPR028098">
    <property type="entry name" value="Glyco_trans_4-like_N"/>
</dbReference>
<dbReference type="Pfam" id="PF13477">
    <property type="entry name" value="Glyco_trans_4_2"/>
    <property type="match status" value="1"/>
</dbReference>
<dbReference type="SUPFAM" id="SSF53756">
    <property type="entry name" value="UDP-Glycosyltransferase/glycogen phosphorylase"/>
    <property type="match status" value="1"/>
</dbReference>
<dbReference type="Pfam" id="PF00534">
    <property type="entry name" value="Glycos_transf_1"/>
    <property type="match status" value="1"/>
</dbReference>
<keyword evidence="3" id="KW-0808">Transferase</keyword>
<dbReference type="Gene3D" id="3.40.50.2000">
    <property type="entry name" value="Glycogen Phosphorylase B"/>
    <property type="match status" value="2"/>
</dbReference>
<dbReference type="InterPro" id="IPR001296">
    <property type="entry name" value="Glyco_trans_1"/>
</dbReference>
<dbReference type="GO" id="GO:0016757">
    <property type="term" value="F:glycosyltransferase activity"/>
    <property type="evidence" value="ECO:0007669"/>
    <property type="project" value="InterPro"/>
</dbReference>
<evidence type="ECO:0000259" key="1">
    <source>
        <dbReference type="Pfam" id="PF00534"/>
    </source>
</evidence>
<evidence type="ECO:0000313" key="3">
    <source>
        <dbReference type="EMBL" id="REH45776.1"/>
    </source>
</evidence>
<proteinExistence type="predicted"/>
<dbReference type="OrthoDB" id="9795068at2"/>
<organism evidence="3 4">
    <name type="scientific">Tenacibaculum gallaicum</name>
    <dbReference type="NCBI Taxonomy" id="561505"/>
    <lineage>
        <taxon>Bacteria</taxon>
        <taxon>Pseudomonadati</taxon>
        <taxon>Bacteroidota</taxon>
        <taxon>Flavobacteriia</taxon>
        <taxon>Flavobacteriales</taxon>
        <taxon>Flavobacteriaceae</taxon>
        <taxon>Tenacibaculum</taxon>
    </lineage>
</organism>
<keyword evidence="4" id="KW-1185">Reference proteome</keyword>
<accession>A0A3E0HHU7</accession>
<sequence>MKEIKVLVVTGILPVSAIEYKKTENDILLVTEDEINSRNKDISFKYIFTFPNANKTLSKASSKWNSYYQLKKEKEFELKGRKLFLFPVFLLPKKVFFRNVLIRLSLFLYRKRIEKIINKYQPTVLHAHNADTSAYIARLLSKKYNIPYIVTLRGLNRIKDEKVKKNLEGARDLIAISSRQIVEGEMFVNKKINFIPHGVGRHFFKNKENKKINQPIRLVTVSRLLKLKNIDLVIKSLSYFEYDFIFDVYGDGGEKHNLSQLIKQHNLGDKVTLKGLINNQDLPSVLLKYDLFIMPSYPETLGRVYFEAMACGLPVIASKNTGIDGLIVDGREGFLLNSLNENEFTEVFHNILYGFISLKIPYKKMSDNAKIYAEQYTWDKIVPKYLKLYENK</sequence>
<dbReference type="PANTHER" id="PTHR45947:SF3">
    <property type="entry name" value="SULFOQUINOVOSYL TRANSFERASE SQD2"/>
    <property type="match status" value="1"/>
</dbReference>
<dbReference type="PANTHER" id="PTHR45947">
    <property type="entry name" value="SULFOQUINOVOSYL TRANSFERASE SQD2"/>
    <property type="match status" value="1"/>
</dbReference>
<reference evidence="3 4" key="1">
    <citation type="submission" date="2018-08" db="EMBL/GenBank/DDBJ databases">
        <title>Genomic Encyclopedia of Type Strains, Phase IV (KMG-IV): sequencing the most valuable type-strain genomes for metagenomic binning, comparative biology and taxonomic classification.</title>
        <authorList>
            <person name="Goeker M."/>
        </authorList>
    </citation>
    <scope>NUCLEOTIDE SEQUENCE [LARGE SCALE GENOMIC DNA]</scope>
    <source>
        <strain evidence="3 4">DSM 18841</strain>
    </source>
</reference>
<feature type="domain" description="Glycosyl transferase family 1" evidence="1">
    <location>
        <begin position="207"/>
        <end position="352"/>
    </location>
</feature>
<dbReference type="EMBL" id="QUNS01000009">
    <property type="protein sequence ID" value="REH45776.1"/>
    <property type="molecule type" value="Genomic_DNA"/>
</dbReference>